<dbReference type="PROSITE" id="PS51259">
    <property type="entry name" value="MHD2"/>
    <property type="match status" value="1"/>
</dbReference>
<protein>
    <recommendedName>
        <fullName evidence="6">MHD1 domain-containing protein</fullName>
    </recommendedName>
</protein>
<dbReference type="PANTHER" id="PTHR31280:SF3">
    <property type="entry name" value="DNA TOPOISOMERASE 4 SUBUNIT B (DUF810)"/>
    <property type="match status" value="1"/>
</dbReference>
<dbReference type="Gene3D" id="1.10.357.50">
    <property type="match status" value="1"/>
</dbReference>
<dbReference type="InterPro" id="IPR057984">
    <property type="entry name" value="PATROL1_C"/>
</dbReference>
<feature type="compositionally biased region" description="Basic residues" evidence="1">
    <location>
        <begin position="1161"/>
        <end position="1171"/>
    </location>
</feature>
<evidence type="ECO:0000313" key="4">
    <source>
        <dbReference type="EMBL" id="KAJ4823461.1"/>
    </source>
</evidence>
<dbReference type="OrthoDB" id="2015333at2759"/>
<organism evidence="4 5">
    <name type="scientific">Turnera subulata</name>
    <dbReference type="NCBI Taxonomy" id="218843"/>
    <lineage>
        <taxon>Eukaryota</taxon>
        <taxon>Viridiplantae</taxon>
        <taxon>Streptophyta</taxon>
        <taxon>Embryophyta</taxon>
        <taxon>Tracheophyta</taxon>
        <taxon>Spermatophyta</taxon>
        <taxon>Magnoliopsida</taxon>
        <taxon>eudicotyledons</taxon>
        <taxon>Gunneridae</taxon>
        <taxon>Pentapetalae</taxon>
        <taxon>rosids</taxon>
        <taxon>fabids</taxon>
        <taxon>Malpighiales</taxon>
        <taxon>Passifloraceae</taxon>
        <taxon>Turnera</taxon>
    </lineage>
</organism>
<feature type="compositionally biased region" description="Polar residues" evidence="1">
    <location>
        <begin position="1175"/>
        <end position="1185"/>
    </location>
</feature>
<feature type="region of interest" description="Disordered" evidence="1">
    <location>
        <begin position="1161"/>
        <end position="1185"/>
    </location>
</feature>
<dbReference type="PANTHER" id="PTHR31280">
    <property type="entry name" value="PROTEIN UNC-13 HOMOLOG"/>
    <property type="match status" value="1"/>
</dbReference>
<gene>
    <name evidence="4" type="ORF">Tsubulata_019697</name>
</gene>
<dbReference type="InterPro" id="IPR008528">
    <property type="entry name" value="unc-13_homologue"/>
</dbReference>
<feature type="domain" description="MHD1" evidence="2">
    <location>
        <begin position="682"/>
        <end position="814"/>
    </location>
</feature>
<feature type="compositionally biased region" description="Pro residues" evidence="1">
    <location>
        <begin position="174"/>
        <end position="184"/>
    </location>
</feature>
<feature type="compositionally biased region" description="Basic and acidic residues" evidence="1">
    <location>
        <begin position="199"/>
        <end position="225"/>
    </location>
</feature>
<evidence type="ECO:0000256" key="1">
    <source>
        <dbReference type="SAM" id="MobiDB-lite"/>
    </source>
</evidence>
<accession>A0A9Q0F4G5</accession>
<feature type="region of interest" description="Disordered" evidence="1">
    <location>
        <begin position="1"/>
        <end position="30"/>
    </location>
</feature>
<dbReference type="InterPro" id="IPR014772">
    <property type="entry name" value="Munc13_dom-2"/>
</dbReference>
<evidence type="ECO:0000259" key="2">
    <source>
        <dbReference type="PROSITE" id="PS51258"/>
    </source>
</evidence>
<evidence type="ECO:0000259" key="3">
    <source>
        <dbReference type="PROSITE" id="PS51259"/>
    </source>
</evidence>
<feature type="region of interest" description="Disordered" evidence="1">
    <location>
        <begin position="164"/>
        <end position="238"/>
    </location>
</feature>
<dbReference type="Proteomes" id="UP001141552">
    <property type="component" value="Unassembled WGS sequence"/>
</dbReference>
<evidence type="ECO:0000313" key="5">
    <source>
        <dbReference type="Proteomes" id="UP001141552"/>
    </source>
</evidence>
<name>A0A9Q0F4G5_9ROSI</name>
<dbReference type="InterPro" id="IPR014770">
    <property type="entry name" value="Munc13_1"/>
</dbReference>
<reference evidence="4" key="1">
    <citation type="submission" date="2022-02" db="EMBL/GenBank/DDBJ databases">
        <authorList>
            <person name="Henning P.M."/>
            <person name="McCubbin A.G."/>
            <person name="Shore J.S."/>
        </authorList>
    </citation>
    <scope>NUCLEOTIDE SEQUENCE</scope>
    <source>
        <strain evidence="4">F60SS</strain>
        <tissue evidence="4">Leaves</tissue>
    </source>
</reference>
<keyword evidence="5" id="KW-1185">Reference proteome</keyword>
<sequence>KSVMMAGDNGGSGTNDNDGGHEADNDDVNEDDNPKMGVAFSFASGCCSTKLLTMVMVGSLQKFSTWYTVTRMERLQRYRSDRRKLLEFLLSSGLFKELRTPSGPTTSLSALDFDSLSADYILHSLKSGGVIDVTEATSKFSRDSSYPVAVESKVASSSYYLVTDPDASGSPPRRVAPPLPPPPTVDVNRQSDKPSGSSSRRESSSFENGKVFEDKSSPRYKEGAHSPRSPLQNADIPDLGLPSLNTGLSEDDLRETAYELLLATLFLSGVEECGVDDRKKEKSSKLLSALKTKKEKARLHSQPVGRHAELLNTIRVQMQISEPMDACTRRNFMQLAARKTCGQIDLPNISLGLLNGTLKSDFPNEKSYVQWKSRQANLLEELLCSCPNIMISENLAIKSYVAKIKDAKAWDSTMSPSERVAVLASIRQLAVKLSSSPGKFGLQGETIYWTCGYHLNLRLYQKLLCGVFDILDEDQLIEEADEFLLAMKLTWPTLGITQRMHNALYGWVLFQQFSRTDGTTLLENAVLQLQKLLSACEDDQEEGQYMNSLKPDNFKTMMTLVSALGVASDDSGKGFKLVKLDSSNDGASRKLKIYVTRSIKAACSRAAKRMEYQSRTEKSHHLALLAEELKLIAEREFNVFFSVFCHWCPESLMMAVVMLHQFYGERLKPFLNGVSSLSEDVRSVLPAAAMLDQYLTYLYTSALDDNKSLRSFRPKLDHYQIGEVSRPLIIDWVISQHAHIMEWTGRAFDIEEWEPLSYHQRQAASIVEVFRIIEETVDQFFGLNLPMDITHLQALLSIIFHSLDAYLLKLLDQLVEKNHLYPTTPPLTRYTESVLTIMKKRLLEYPVIDGVSRKLNELTIPKLCIRLNTLQYIEKQISVLEDGIRKSWALIRPPQNQRSTNEPQEERSFLTGSEAVDALFATTFNIIKDTTTDLIDKICDFIGARVVFWDLRHEFLFHLYRGDVAAVRLESFLPHVDTVLDLICGLIDDTLRDSVVLSVCRAMFEGFIWVLLDGGPSRAFSDTDFTILAEDFDILKEFFIADGEGLPRTLVEQESNFARQILGLFSLQTETIIQMLMKASEHIATGLETRKHAHMRPEDAYTLVRVLCHKKDREASKFLKMQYQLPMSSEYDDTPSVDSASGSPFMPDLLKRSASFHWNKKGRSSFKSMKKKLQEATSEIRNMSR</sequence>
<reference evidence="4" key="2">
    <citation type="journal article" date="2023" name="Plants (Basel)">
        <title>Annotation of the Turnera subulata (Passifloraceae) Draft Genome Reveals the S-Locus Evolved after the Divergence of Turneroideae from Passifloroideae in a Stepwise Manner.</title>
        <authorList>
            <person name="Henning P.M."/>
            <person name="Roalson E.H."/>
            <person name="Mir W."/>
            <person name="McCubbin A.G."/>
            <person name="Shore J.S."/>
        </authorList>
    </citation>
    <scope>NUCLEOTIDE SEQUENCE</scope>
    <source>
        <strain evidence="4">F60SS</strain>
    </source>
</reference>
<comment type="caution">
    <text evidence="4">The sequence shown here is derived from an EMBL/GenBank/DDBJ whole genome shotgun (WGS) entry which is preliminary data.</text>
</comment>
<feature type="domain" description="MHD2" evidence="3">
    <location>
        <begin position="966"/>
        <end position="1076"/>
    </location>
</feature>
<proteinExistence type="predicted"/>
<feature type="non-terminal residue" evidence="4">
    <location>
        <position position="1"/>
    </location>
</feature>
<dbReference type="AlphaFoldDB" id="A0A9Q0F4G5"/>
<dbReference type="PROSITE" id="PS51258">
    <property type="entry name" value="MHD1"/>
    <property type="match status" value="1"/>
</dbReference>
<evidence type="ECO:0008006" key="6">
    <source>
        <dbReference type="Google" id="ProtNLM"/>
    </source>
</evidence>
<dbReference type="EMBL" id="JAKUCV010007448">
    <property type="protein sequence ID" value="KAJ4823461.1"/>
    <property type="molecule type" value="Genomic_DNA"/>
</dbReference>
<dbReference type="Pfam" id="PF25761">
    <property type="entry name" value="TPR_PATROL1"/>
    <property type="match status" value="1"/>
</dbReference>